<dbReference type="STRING" id="1220589.CD32_08165"/>
<evidence type="ECO:0000313" key="3">
    <source>
        <dbReference type="Proteomes" id="UP000030437"/>
    </source>
</evidence>
<dbReference type="EMBL" id="JPVP01000053">
    <property type="protein sequence ID" value="KGR85813.1"/>
    <property type="molecule type" value="Genomic_DNA"/>
</dbReference>
<feature type="region of interest" description="Disordered" evidence="1">
    <location>
        <begin position="1"/>
        <end position="34"/>
    </location>
</feature>
<accession>A0A0A3ISI9</accession>
<dbReference type="RefSeq" id="WP_036153524.1">
    <property type="nucleotide sequence ID" value="NZ_AVCX01000008.1"/>
</dbReference>
<organism evidence="2 3">
    <name type="scientific">Lysinibacillus odysseyi 34hs-1 = NBRC 100172</name>
    <dbReference type="NCBI Taxonomy" id="1220589"/>
    <lineage>
        <taxon>Bacteria</taxon>
        <taxon>Bacillati</taxon>
        <taxon>Bacillota</taxon>
        <taxon>Bacilli</taxon>
        <taxon>Bacillales</taxon>
        <taxon>Bacillaceae</taxon>
        <taxon>Lysinibacillus</taxon>
    </lineage>
</organism>
<proteinExistence type="predicted"/>
<evidence type="ECO:0000313" key="2">
    <source>
        <dbReference type="EMBL" id="KGR85813.1"/>
    </source>
</evidence>
<gene>
    <name evidence="2" type="ORF">CD32_08165</name>
</gene>
<protein>
    <submittedName>
        <fullName evidence="2">Uncharacterized protein</fullName>
    </submittedName>
</protein>
<dbReference type="Proteomes" id="UP000030437">
    <property type="component" value="Unassembled WGS sequence"/>
</dbReference>
<evidence type="ECO:0000256" key="1">
    <source>
        <dbReference type="SAM" id="MobiDB-lite"/>
    </source>
</evidence>
<keyword evidence="3" id="KW-1185">Reference proteome</keyword>
<reference evidence="2 3" key="1">
    <citation type="submission" date="2014-02" db="EMBL/GenBank/DDBJ databases">
        <title>Draft genome sequence of Lysinibacillus odysseyi NBRC 100172.</title>
        <authorList>
            <person name="Zhang F."/>
            <person name="Wang G."/>
            <person name="Zhang L."/>
        </authorList>
    </citation>
    <scope>NUCLEOTIDE SEQUENCE [LARGE SCALE GENOMIC DNA]</scope>
    <source>
        <strain evidence="2 3">NBRC 100172</strain>
    </source>
</reference>
<dbReference type="AlphaFoldDB" id="A0A0A3ISI9"/>
<sequence>MVRPVGTSGTNINGPSPKKTQERTQTTFPNVGGKGLLEEKTEASSKVLMAGARPTRNILSIMEEEQDVVRRNADGDRLEVS</sequence>
<comment type="caution">
    <text evidence="2">The sequence shown here is derived from an EMBL/GenBank/DDBJ whole genome shotgun (WGS) entry which is preliminary data.</text>
</comment>
<name>A0A0A3ISI9_9BACI</name>